<evidence type="ECO:0000256" key="1">
    <source>
        <dbReference type="ARBA" id="ARBA00001400"/>
    </source>
</evidence>
<keyword evidence="6 9" id="KW-0227">DNA damage</keyword>
<evidence type="ECO:0000256" key="6">
    <source>
        <dbReference type="ARBA" id="ARBA00022763"/>
    </source>
</evidence>
<evidence type="ECO:0000259" key="12">
    <source>
        <dbReference type="SMART" id="SM00986"/>
    </source>
</evidence>
<comment type="similarity">
    <text evidence="3 9 11">Belongs to the uracil-DNA glycosylase (UDG) superfamily. UNG family.</text>
</comment>
<keyword evidence="7 9" id="KW-0378">Hydrolase</keyword>
<dbReference type="Gene3D" id="3.40.470.10">
    <property type="entry name" value="Uracil-DNA glycosylase-like domain"/>
    <property type="match status" value="1"/>
</dbReference>
<dbReference type="EMBL" id="SNZH01000018">
    <property type="protein sequence ID" value="TDR38921.1"/>
    <property type="molecule type" value="Genomic_DNA"/>
</dbReference>
<dbReference type="NCBIfam" id="NF003592">
    <property type="entry name" value="PRK05254.1-5"/>
    <property type="match status" value="1"/>
</dbReference>
<dbReference type="NCBIfam" id="NF003591">
    <property type="entry name" value="PRK05254.1-4"/>
    <property type="match status" value="1"/>
</dbReference>
<dbReference type="RefSeq" id="WP_133821141.1">
    <property type="nucleotide sequence ID" value="NZ_SNZH01000018.1"/>
</dbReference>
<dbReference type="EC" id="3.2.2.27" evidence="4 9"/>
<dbReference type="GO" id="GO:0097510">
    <property type="term" value="P:base-excision repair, AP site formation via deaminated base removal"/>
    <property type="evidence" value="ECO:0007669"/>
    <property type="project" value="TreeGrafter"/>
</dbReference>
<dbReference type="PANTHER" id="PTHR11264:SF0">
    <property type="entry name" value="URACIL-DNA GLYCOSYLASE"/>
    <property type="match status" value="1"/>
</dbReference>
<dbReference type="SUPFAM" id="SSF52141">
    <property type="entry name" value="Uracil-DNA glycosylase-like"/>
    <property type="match status" value="1"/>
</dbReference>
<evidence type="ECO:0000313" key="14">
    <source>
        <dbReference type="Proteomes" id="UP000295293"/>
    </source>
</evidence>
<proteinExistence type="inferred from homology"/>
<dbReference type="Proteomes" id="UP000295293">
    <property type="component" value="Unassembled WGS sequence"/>
</dbReference>
<dbReference type="CDD" id="cd10027">
    <property type="entry name" value="UDG-F1-like"/>
    <property type="match status" value="1"/>
</dbReference>
<dbReference type="NCBIfam" id="NF003588">
    <property type="entry name" value="PRK05254.1-1"/>
    <property type="match status" value="1"/>
</dbReference>
<dbReference type="InterPro" id="IPR036895">
    <property type="entry name" value="Uracil-DNA_glycosylase-like_sf"/>
</dbReference>
<evidence type="ECO:0000256" key="10">
    <source>
        <dbReference type="PROSITE-ProRule" id="PRU10072"/>
    </source>
</evidence>
<dbReference type="GO" id="GO:0004844">
    <property type="term" value="F:uracil DNA N-glycosylase activity"/>
    <property type="evidence" value="ECO:0007669"/>
    <property type="project" value="UniProtKB-UniRule"/>
</dbReference>
<comment type="function">
    <text evidence="2 9 11">Excises uracil residues from the DNA which can arise as a result of misincorporation of dUMP residues by DNA polymerase or due to deamination of cytosine.</text>
</comment>
<dbReference type="InterPro" id="IPR005122">
    <property type="entry name" value="Uracil-DNA_glycosylase-like"/>
</dbReference>
<dbReference type="FunFam" id="3.40.470.10:FF:000001">
    <property type="entry name" value="Uracil-DNA glycosylase"/>
    <property type="match status" value="1"/>
</dbReference>
<dbReference type="Pfam" id="PF03167">
    <property type="entry name" value="UDG"/>
    <property type="match status" value="1"/>
</dbReference>
<dbReference type="InterPro" id="IPR002043">
    <property type="entry name" value="UDG_fam1"/>
</dbReference>
<dbReference type="PROSITE" id="PS00130">
    <property type="entry name" value="U_DNA_GLYCOSYLASE"/>
    <property type="match status" value="1"/>
</dbReference>
<dbReference type="OrthoDB" id="9804372at2"/>
<dbReference type="NCBIfam" id="TIGR00628">
    <property type="entry name" value="ung"/>
    <property type="match status" value="1"/>
</dbReference>
<dbReference type="AlphaFoldDB" id="A0A4R6YN71"/>
<feature type="domain" description="Uracil-DNA glycosylase-like" evidence="12">
    <location>
        <begin position="54"/>
        <end position="214"/>
    </location>
</feature>
<keyword evidence="14" id="KW-1185">Reference proteome</keyword>
<evidence type="ECO:0000256" key="9">
    <source>
        <dbReference type="HAMAP-Rule" id="MF_00148"/>
    </source>
</evidence>
<dbReference type="InterPro" id="IPR018085">
    <property type="entry name" value="Ura-DNA_Glyclase_AS"/>
</dbReference>
<dbReference type="HAMAP" id="MF_00148">
    <property type="entry name" value="UDG"/>
    <property type="match status" value="1"/>
</dbReference>
<evidence type="ECO:0000256" key="2">
    <source>
        <dbReference type="ARBA" id="ARBA00002631"/>
    </source>
</evidence>
<keyword evidence="9" id="KW-0963">Cytoplasm</keyword>
<dbReference type="PANTHER" id="PTHR11264">
    <property type="entry name" value="URACIL-DNA GLYCOSYLASE"/>
    <property type="match status" value="1"/>
</dbReference>
<comment type="caution">
    <text evidence="13">The sequence shown here is derived from an EMBL/GenBank/DDBJ whole genome shotgun (WGS) entry which is preliminary data.</text>
</comment>
<dbReference type="GO" id="GO:0005737">
    <property type="term" value="C:cytoplasm"/>
    <property type="evidence" value="ECO:0007669"/>
    <property type="project" value="UniProtKB-SubCell"/>
</dbReference>
<reference evidence="13 14" key="1">
    <citation type="submission" date="2019-03" db="EMBL/GenBank/DDBJ databases">
        <title>Genomic Encyclopedia of Type Strains, Phase IV (KMG-IV): sequencing the most valuable type-strain genomes for metagenomic binning, comparative biology and taxonomic classification.</title>
        <authorList>
            <person name="Goeker M."/>
        </authorList>
    </citation>
    <scope>NUCLEOTIDE SEQUENCE [LARGE SCALE GENOMIC DNA]</scope>
    <source>
        <strain evidence="13 14">DSM 21667</strain>
    </source>
</reference>
<dbReference type="SMART" id="SM00987">
    <property type="entry name" value="UreE_C"/>
    <property type="match status" value="1"/>
</dbReference>
<dbReference type="SMART" id="SM00986">
    <property type="entry name" value="UDG"/>
    <property type="match status" value="1"/>
</dbReference>
<evidence type="ECO:0000256" key="8">
    <source>
        <dbReference type="ARBA" id="ARBA00023204"/>
    </source>
</evidence>
<sequence length="226" mass="25068">MTEARVKLEPSWKEKVGSYLDRPDMLALSEFLRTELRNGKVIFPPPKTIFAALDATPFDAVKVVILGQDPYHGPGQAHGLCFSVQLGVPIPPSLRNMYVELQRDIGFVPPRHGCLTHWAEQGVLLLNAVLTVEQAMANSHQGKGWEGFTDAVVDALNRDREGLVFMLWGSYAQTKGKLIDTRRHLVLKAPHPSPLSAHRGFIGCGHFSAANDYLVRHGKTPVDWTL</sequence>
<accession>A0A4R6YN71</accession>
<comment type="catalytic activity">
    <reaction evidence="1 9 11">
        <text>Hydrolyzes single-stranded DNA or mismatched double-stranded DNA and polynucleotides, releasing free uracil.</text>
        <dbReference type="EC" id="3.2.2.27"/>
    </reaction>
</comment>
<protein>
    <recommendedName>
        <fullName evidence="5 9">Uracil-DNA glycosylase</fullName>
        <shortName evidence="9">UDG</shortName>
        <ecNumber evidence="4 9">3.2.2.27</ecNumber>
    </recommendedName>
</protein>
<evidence type="ECO:0000256" key="5">
    <source>
        <dbReference type="ARBA" id="ARBA00018429"/>
    </source>
</evidence>
<organism evidence="13 14">
    <name type="scientific">Tahibacter aquaticus</name>
    <dbReference type="NCBI Taxonomy" id="520092"/>
    <lineage>
        <taxon>Bacteria</taxon>
        <taxon>Pseudomonadati</taxon>
        <taxon>Pseudomonadota</taxon>
        <taxon>Gammaproteobacteria</taxon>
        <taxon>Lysobacterales</taxon>
        <taxon>Rhodanobacteraceae</taxon>
        <taxon>Tahibacter</taxon>
    </lineage>
</organism>
<gene>
    <name evidence="9" type="primary">ung</name>
    <name evidence="13" type="ORF">DFR29_11864</name>
</gene>
<comment type="subcellular location">
    <subcellularLocation>
        <location evidence="9">Cytoplasm</location>
    </subcellularLocation>
</comment>
<feature type="active site" description="Proton acceptor" evidence="9 10">
    <location>
        <position position="69"/>
    </location>
</feature>
<evidence type="ECO:0000256" key="11">
    <source>
        <dbReference type="RuleBase" id="RU003780"/>
    </source>
</evidence>
<dbReference type="NCBIfam" id="NF003589">
    <property type="entry name" value="PRK05254.1-2"/>
    <property type="match status" value="1"/>
</dbReference>
<name>A0A4R6YN71_9GAMM</name>
<evidence type="ECO:0000313" key="13">
    <source>
        <dbReference type="EMBL" id="TDR38921.1"/>
    </source>
</evidence>
<evidence type="ECO:0000256" key="3">
    <source>
        <dbReference type="ARBA" id="ARBA00008184"/>
    </source>
</evidence>
<keyword evidence="8 9" id="KW-0234">DNA repair</keyword>
<evidence type="ECO:0000256" key="4">
    <source>
        <dbReference type="ARBA" id="ARBA00012030"/>
    </source>
</evidence>
<evidence type="ECO:0000256" key="7">
    <source>
        <dbReference type="ARBA" id="ARBA00022801"/>
    </source>
</evidence>